<name>A0A396JBS8_MEDTR</name>
<protein>
    <submittedName>
        <fullName evidence="1">Uncharacterized protein</fullName>
    </submittedName>
</protein>
<dbReference type="Proteomes" id="UP000265566">
    <property type="component" value="Chromosome 2"/>
</dbReference>
<proteinExistence type="predicted"/>
<dbReference type="AlphaFoldDB" id="A0A396JBS8"/>
<dbReference type="Gramene" id="rna10861">
    <property type="protein sequence ID" value="RHN74752.1"/>
    <property type="gene ID" value="gene10861"/>
</dbReference>
<accession>A0A396JBS8</accession>
<gene>
    <name evidence="1" type="ORF">MtrunA17_Chr2g0313711</name>
</gene>
<comment type="caution">
    <text evidence="1">The sequence shown here is derived from an EMBL/GenBank/DDBJ whole genome shotgun (WGS) entry which is preliminary data.</text>
</comment>
<evidence type="ECO:0000313" key="1">
    <source>
        <dbReference type="EMBL" id="RHN74752.1"/>
    </source>
</evidence>
<dbReference type="EMBL" id="PSQE01000002">
    <property type="protein sequence ID" value="RHN74752.1"/>
    <property type="molecule type" value="Genomic_DNA"/>
</dbReference>
<sequence>MQEVIFAKYLITRATMMKRVTIICNDSIEAAENLLSVPKASGDLICNDSMQVTNRMSDTICGTVIDCR</sequence>
<organism evidence="1">
    <name type="scientific">Medicago truncatula</name>
    <name type="common">Barrel medic</name>
    <name type="synonym">Medicago tribuloides</name>
    <dbReference type="NCBI Taxonomy" id="3880"/>
    <lineage>
        <taxon>Eukaryota</taxon>
        <taxon>Viridiplantae</taxon>
        <taxon>Streptophyta</taxon>
        <taxon>Embryophyta</taxon>
        <taxon>Tracheophyta</taxon>
        <taxon>Spermatophyta</taxon>
        <taxon>Magnoliopsida</taxon>
        <taxon>eudicotyledons</taxon>
        <taxon>Gunneridae</taxon>
        <taxon>Pentapetalae</taxon>
        <taxon>rosids</taxon>
        <taxon>fabids</taxon>
        <taxon>Fabales</taxon>
        <taxon>Fabaceae</taxon>
        <taxon>Papilionoideae</taxon>
        <taxon>50 kb inversion clade</taxon>
        <taxon>NPAAA clade</taxon>
        <taxon>Hologalegina</taxon>
        <taxon>IRL clade</taxon>
        <taxon>Trifolieae</taxon>
        <taxon>Medicago</taxon>
    </lineage>
</organism>
<reference evidence="1" key="1">
    <citation type="journal article" date="2018" name="Nat. Plants">
        <title>Whole-genome landscape of Medicago truncatula symbiotic genes.</title>
        <authorList>
            <person name="Pecrix Y."/>
            <person name="Gamas P."/>
            <person name="Carrere S."/>
        </authorList>
    </citation>
    <scope>NUCLEOTIDE SEQUENCE</scope>
    <source>
        <tissue evidence="1">Leaves</tissue>
    </source>
</reference>